<dbReference type="Pfam" id="PF01715">
    <property type="entry name" value="IPPT"/>
    <property type="match status" value="1"/>
</dbReference>
<dbReference type="Gene3D" id="1.10.20.140">
    <property type="match status" value="1"/>
</dbReference>
<evidence type="ECO:0000256" key="7">
    <source>
        <dbReference type="ARBA" id="ARBA00022741"/>
    </source>
</evidence>
<accession>A0ABT4VFP5</accession>
<evidence type="ECO:0000256" key="8">
    <source>
        <dbReference type="ARBA" id="ARBA00022840"/>
    </source>
</evidence>
<proteinExistence type="inferred from homology"/>
<comment type="function">
    <text evidence="2 11 13">Catalyzes the transfer of a dimethylallyl group onto the adenine at position 37 in tRNAs that read codons beginning with uridine, leading to the formation of N6-(dimethylallyl)adenosine (i(6)A).</text>
</comment>
<sequence>MRDIEHIAILGGSGSGKTKLSLEVATLFDCAILSLDSLSVFREIDIASAKPSKEERGDIVHFGFDIISPANSHNVHTFIDEYNKAVSFCRDNNKKLLIVGGSSFYLKTLLSGLSEIPKLDKDYIQEKLDSIGDIAERYMFLDSIDSEYAKNLKPSDTYRIDRALSIYFATNTKPSVYFAKNPPKPIIKQCKIFEILLSRDELLKKIQIRTQDMFDRGIIDEVRYLVDKYGETKQWIKSIGIKESLSYIKGGISLKEAQELIVTHTMQLTKRQRTFNKTQLESHLKGNYDEICSSVIEHLKMC</sequence>
<feature type="binding site" evidence="11">
    <location>
        <begin position="11"/>
        <end position="18"/>
    </location>
    <ligand>
        <name>ATP</name>
        <dbReference type="ChEBI" id="CHEBI:30616"/>
    </ligand>
</feature>
<name>A0ABT4VFP5_9HELI</name>
<dbReference type="SUPFAM" id="SSF52540">
    <property type="entry name" value="P-loop containing nucleoside triphosphate hydrolases"/>
    <property type="match status" value="2"/>
</dbReference>
<keyword evidence="6 11" id="KW-0819">tRNA processing</keyword>
<dbReference type="InterPro" id="IPR039657">
    <property type="entry name" value="Dimethylallyltransferase"/>
</dbReference>
<dbReference type="RefSeq" id="WP_271021899.1">
    <property type="nucleotide sequence ID" value="NZ_JAQHXR010000005.1"/>
</dbReference>
<evidence type="ECO:0000256" key="6">
    <source>
        <dbReference type="ARBA" id="ARBA00022694"/>
    </source>
</evidence>
<evidence type="ECO:0000256" key="12">
    <source>
        <dbReference type="RuleBase" id="RU003783"/>
    </source>
</evidence>
<evidence type="ECO:0000256" key="3">
    <source>
        <dbReference type="ARBA" id="ARBA00005842"/>
    </source>
</evidence>
<dbReference type="NCBIfam" id="TIGR00174">
    <property type="entry name" value="miaA"/>
    <property type="match status" value="1"/>
</dbReference>
<comment type="subunit">
    <text evidence="4 11">Monomer.</text>
</comment>
<evidence type="ECO:0000256" key="2">
    <source>
        <dbReference type="ARBA" id="ARBA00003213"/>
    </source>
</evidence>
<reference evidence="15 16" key="1">
    <citation type="submission" date="2023-01" db="EMBL/GenBank/DDBJ databases">
        <title>Description of Helicobacter ibis sp. nov. isolated from faecal droppings of black-faced ibis (Theristicus melanopis).</title>
        <authorList>
            <person name="Lopez-Cantillo M."/>
            <person name="Vidal-Veuthey B."/>
            <person name="Mella A."/>
            <person name="De La Haba R."/>
            <person name="Collado L."/>
        </authorList>
    </citation>
    <scope>NUCLEOTIDE SEQUENCE [LARGE SCALE GENOMIC DNA]</scope>
    <source>
        <strain evidence="15 16">A82</strain>
    </source>
</reference>
<gene>
    <name evidence="11 15" type="primary">miaA</name>
    <name evidence="15" type="ORF">PF021_07645</name>
</gene>
<dbReference type="PANTHER" id="PTHR11088:SF60">
    <property type="entry name" value="TRNA DIMETHYLALLYLTRANSFERASE"/>
    <property type="match status" value="1"/>
</dbReference>
<dbReference type="HAMAP" id="MF_00185">
    <property type="entry name" value="IPP_trans"/>
    <property type="match status" value="1"/>
</dbReference>
<dbReference type="GO" id="GO:0052381">
    <property type="term" value="F:tRNA dimethylallyltransferase activity"/>
    <property type="evidence" value="ECO:0007669"/>
    <property type="project" value="UniProtKB-EC"/>
</dbReference>
<dbReference type="PANTHER" id="PTHR11088">
    <property type="entry name" value="TRNA DIMETHYLALLYLTRANSFERASE"/>
    <property type="match status" value="1"/>
</dbReference>
<keyword evidence="5 11" id="KW-0808">Transferase</keyword>
<dbReference type="EMBL" id="JAQHXR010000005">
    <property type="protein sequence ID" value="MDA3969538.1"/>
    <property type="molecule type" value="Genomic_DNA"/>
</dbReference>
<feature type="region of interest" description="Interaction with substrate tRNA" evidence="11">
    <location>
        <begin position="36"/>
        <end position="39"/>
    </location>
</feature>
<comment type="similarity">
    <text evidence="3 11 14">Belongs to the IPP transferase family.</text>
</comment>
<evidence type="ECO:0000313" key="15">
    <source>
        <dbReference type="EMBL" id="MDA3969538.1"/>
    </source>
</evidence>
<dbReference type="EC" id="2.5.1.75" evidence="11"/>
<dbReference type="InterPro" id="IPR027417">
    <property type="entry name" value="P-loop_NTPase"/>
</dbReference>
<evidence type="ECO:0000256" key="1">
    <source>
        <dbReference type="ARBA" id="ARBA00001946"/>
    </source>
</evidence>
<keyword evidence="7 11" id="KW-0547">Nucleotide-binding</keyword>
<keyword evidence="16" id="KW-1185">Reference proteome</keyword>
<feature type="site" description="Interaction with substrate tRNA" evidence="11">
    <location>
        <position position="102"/>
    </location>
</feature>
<comment type="cofactor">
    <cofactor evidence="1 11">
        <name>Mg(2+)</name>
        <dbReference type="ChEBI" id="CHEBI:18420"/>
    </cofactor>
</comment>
<dbReference type="Gene3D" id="3.40.50.300">
    <property type="entry name" value="P-loop containing nucleotide triphosphate hydrolases"/>
    <property type="match status" value="1"/>
</dbReference>
<keyword evidence="8 11" id="KW-0067">ATP-binding</keyword>
<organism evidence="15 16">
    <name type="scientific">Helicobacter ibis</name>
    <dbReference type="NCBI Taxonomy" id="2962633"/>
    <lineage>
        <taxon>Bacteria</taxon>
        <taxon>Pseudomonadati</taxon>
        <taxon>Campylobacterota</taxon>
        <taxon>Epsilonproteobacteria</taxon>
        <taxon>Campylobacterales</taxon>
        <taxon>Helicobacteraceae</taxon>
        <taxon>Helicobacter</taxon>
    </lineage>
</organism>
<keyword evidence="9 11" id="KW-0460">Magnesium</keyword>
<evidence type="ECO:0000256" key="5">
    <source>
        <dbReference type="ARBA" id="ARBA00022679"/>
    </source>
</evidence>
<protein>
    <recommendedName>
        <fullName evidence="11">tRNA dimethylallyltransferase</fullName>
        <ecNumber evidence="11">2.5.1.75</ecNumber>
    </recommendedName>
    <alternativeName>
        <fullName evidence="11">Dimethylallyl diphosphate:tRNA dimethylallyltransferase</fullName>
        <shortName evidence="11">DMAPP:tRNA dimethylallyltransferase</shortName>
        <shortName evidence="11">DMATase</shortName>
    </alternativeName>
    <alternativeName>
        <fullName evidence="11">Isopentenyl-diphosphate:tRNA isopentenyltransferase</fullName>
        <shortName evidence="11">IPP transferase</shortName>
        <shortName evidence="11">IPPT</shortName>
        <shortName evidence="11">IPTase</shortName>
    </alternativeName>
</protein>
<feature type="binding site" evidence="11">
    <location>
        <begin position="13"/>
        <end position="18"/>
    </location>
    <ligand>
        <name>substrate</name>
    </ligand>
</feature>
<evidence type="ECO:0000256" key="11">
    <source>
        <dbReference type="HAMAP-Rule" id="MF_00185"/>
    </source>
</evidence>
<comment type="catalytic activity">
    <reaction evidence="10 11 12">
        <text>adenosine(37) in tRNA + dimethylallyl diphosphate = N(6)-dimethylallyladenosine(37) in tRNA + diphosphate</text>
        <dbReference type="Rhea" id="RHEA:26482"/>
        <dbReference type="Rhea" id="RHEA-COMP:10162"/>
        <dbReference type="Rhea" id="RHEA-COMP:10375"/>
        <dbReference type="ChEBI" id="CHEBI:33019"/>
        <dbReference type="ChEBI" id="CHEBI:57623"/>
        <dbReference type="ChEBI" id="CHEBI:74411"/>
        <dbReference type="ChEBI" id="CHEBI:74415"/>
        <dbReference type="EC" id="2.5.1.75"/>
    </reaction>
</comment>
<evidence type="ECO:0000313" key="16">
    <source>
        <dbReference type="Proteomes" id="UP001210261"/>
    </source>
</evidence>
<evidence type="ECO:0000256" key="13">
    <source>
        <dbReference type="RuleBase" id="RU003784"/>
    </source>
</evidence>
<dbReference type="InterPro" id="IPR018022">
    <property type="entry name" value="IPT"/>
</dbReference>
<evidence type="ECO:0000256" key="9">
    <source>
        <dbReference type="ARBA" id="ARBA00022842"/>
    </source>
</evidence>
<evidence type="ECO:0000256" key="14">
    <source>
        <dbReference type="RuleBase" id="RU003785"/>
    </source>
</evidence>
<evidence type="ECO:0000256" key="4">
    <source>
        <dbReference type="ARBA" id="ARBA00011245"/>
    </source>
</evidence>
<dbReference type="Proteomes" id="UP001210261">
    <property type="component" value="Unassembled WGS sequence"/>
</dbReference>
<comment type="caution">
    <text evidence="11">Lacks conserved residue(s) required for the propagation of feature annotation.</text>
</comment>
<comment type="caution">
    <text evidence="15">The sequence shown here is derived from an EMBL/GenBank/DDBJ whole genome shotgun (WGS) entry which is preliminary data.</text>
</comment>
<evidence type="ECO:0000256" key="10">
    <source>
        <dbReference type="ARBA" id="ARBA00049563"/>
    </source>
</evidence>